<dbReference type="PANTHER" id="PTHR43292:SF4">
    <property type="entry name" value="ACYL-COA DEHYDROGENASE FADE34"/>
    <property type="match status" value="1"/>
</dbReference>
<evidence type="ECO:0000256" key="4">
    <source>
        <dbReference type="ARBA" id="ARBA00022827"/>
    </source>
</evidence>
<evidence type="ECO:0000256" key="1">
    <source>
        <dbReference type="ARBA" id="ARBA00001974"/>
    </source>
</evidence>
<keyword evidence="12" id="KW-1185">Reference proteome</keyword>
<dbReference type="EMBL" id="JADMLG010000001">
    <property type="protein sequence ID" value="MBH0775281.1"/>
    <property type="molecule type" value="Genomic_DNA"/>
</dbReference>
<keyword evidence="4 7" id="KW-0274">FAD</keyword>
<dbReference type="Gene3D" id="1.20.140.10">
    <property type="entry name" value="Butyryl-CoA Dehydrogenase, subunit A, domain 3"/>
    <property type="match status" value="1"/>
</dbReference>
<dbReference type="InterPro" id="IPR036250">
    <property type="entry name" value="AcylCo_DH-like_C"/>
</dbReference>
<evidence type="ECO:0000256" key="7">
    <source>
        <dbReference type="RuleBase" id="RU362125"/>
    </source>
</evidence>
<protein>
    <submittedName>
        <fullName evidence="11">Acyl-CoA dehydrogenase family protein</fullName>
    </submittedName>
</protein>
<evidence type="ECO:0000313" key="11">
    <source>
        <dbReference type="EMBL" id="MBH0775281.1"/>
    </source>
</evidence>
<proteinExistence type="inferred from homology"/>
<evidence type="ECO:0000256" key="2">
    <source>
        <dbReference type="ARBA" id="ARBA00009347"/>
    </source>
</evidence>
<dbReference type="InterPro" id="IPR046373">
    <property type="entry name" value="Acyl-CoA_Oxase/DH_mid-dom_sf"/>
</dbReference>
<evidence type="ECO:0000259" key="10">
    <source>
        <dbReference type="Pfam" id="PF02771"/>
    </source>
</evidence>
<dbReference type="FunFam" id="2.40.110.10:FF:000002">
    <property type="entry name" value="Acyl-CoA dehydrogenase fadE12"/>
    <property type="match status" value="1"/>
</dbReference>
<dbReference type="InterPro" id="IPR006091">
    <property type="entry name" value="Acyl-CoA_Oxase/DH_mid-dom"/>
</dbReference>
<name>A0A931N1T6_9NOCA</name>
<dbReference type="Pfam" id="PF02770">
    <property type="entry name" value="Acyl-CoA_dh_M"/>
    <property type="match status" value="1"/>
</dbReference>
<accession>A0A931N1T6</accession>
<sequence length="390" mass="42588">MDFSSIDLTGEQREFWDSVDEFFEVNATEEVYEQERRTGSGYNEALHKALGQRGWITPTWSRERGGAGLDAVSNRILQLEMDRWDVPGITYGTTHLVLGVVEAVGSETLKGVVLPGVASGAVRMCLGYTEPDGGSDLAGVRTRAVRTGSDWTIDGAKMFTTGAHNCQYTMLVARTDPEAPKHRGITIFLVPLDRPGVEIRPIHTVGGERTNAVFYDGVFIDDEYRLGPENQGWQVLASALQAEHGNQEADGLDELNNGMVYAKTLRTLLWHATKWARTPATDGVEPIDDPIVATLLSEIVIDLELMRSAPGSMGRILASERLIQRSAELLDMIGPRAVLSRGARGCVEDGIFEWGHRYAQGTAIYGGTTDIARNVVAQHTLGLPRPPKAG</sequence>
<dbReference type="Pfam" id="PF00441">
    <property type="entry name" value="Acyl-CoA_dh_1"/>
    <property type="match status" value="1"/>
</dbReference>
<evidence type="ECO:0000259" key="9">
    <source>
        <dbReference type="Pfam" id="PF02770"/>
    </source>
</evidence>
<dbReference type="Gene3D" id="2.40.110.10">
    <property type="entry name" value="Butyryl-CoA Dehydrogenase, subunit A, domain 2"/>
    <property type="match status" value="1"/>
</dbReference>
<comment type="cofactor">
    <cofactor evidence="1 7">
        <name>FAD</name>
        <dbReference type="ChEBI" id="CHEBI:57692"/>
    </cofactor>
</comment>
<comment type="catalytic activity">
    <reaction evidence="6">
        <text>a 2,3-saturated acyl-CoA + A = a 2,3-dehydroacyl-CoA + AH2</text>
        <dbReference type="Rhea" id="RHEA:48608"/>
        <dbReference type="ChEBI" id="CHEBI:13193"/>
        <dbReference type="ChEBI" id="CHEBI:17499"/>
        <dbReference type="ChEBI" id="CHEBI:60015"/>
        <dbReference type="ChEBI" id="CHEBI:65111"/>
    </reaction>
</comment>
<dbReference type="SUPFAM" id="SSF47203">
    <property type="entry name" value="Acyl-CoA dehydrogenase C-terminal domain-like"/>
    <property type="match status" value="1"/>
</dbReference>
<evidence type="ECO:0000256" key="6">
    <source>
        <dbReference type="ARBA" id="ARBA00052546"/>
    </source>
</evidence>
<keyword evidence="3 7" id="KW-0285">Flavoprotein</keyword>
<feature type="domain" description="Acyl-CoA dehydrogenase/oxidase C-terminal" evidence="8">
    <location>
        <begin position="258"/>
        <end position="379"/>
    </location>
</feature>
<dbReference type="Pfam" id="PF02771">
    <property type="entry name" value="Acyl-CoA_dh_N"/>
    <property type="match status" value="1"/>
</dbReference>
<dbReference type="Gene3D" id="1.10.540.10">
    <property type="entry name" value="Acyl-CoA dehydrogenase/oxidase, N-terminal domain"/>
    <property type="match status" value="1"/>
</dbReference>
<dbReference type="InterPro" id="IPR009100">
    <property type="entry name" value="AcylCoA_DH/oxidase_NM_dom_sf"/>
</dbReference>
<keyword evidence="5 7" id="KW-0560">Oxidoreductase</keyword>
<dbReference type="InterPro" id="IPR037069">
    <property type="entry name" value="AcylCoA_DH/ox_N_sf"/>
</dbReference>
<feature type="domain" description="Acyl-CoA dehydrogenase/oxidase N-terminal" evidence="10">
    <location>
        <begin position="10"/>
        <end position="120"/>
    </location>
</feature>
<dbReference type="GO" id="GO:0005886">
    <property type="term" value="C:plasma membrane"/>
    <property type="evidence" value="ECO:0007669"/>
    <property type="project" value="TreeGrafter"/>
</dbReference>
<dbReference type="PANTHER" id="PTHR43292">
    <property type="entry name" value="ACYL-COA DEHYDROGENASE"/>
    <property type="match status" value="1"/>
</dbReference>
<dbReference type="GO" id="GO:0050660">
    <property type="term" value="F:flavin adenine dinucleotide binding"/>
    <property type="evidence" value="ECO:0007669"/>
    <property type="project" value="InterPro"/>
</dbReference>
<dbReference type="InterPro" id="IPR009075">
    <property type="entry name" value="AcylCo_DH/oxidase_C"/>
</dbReference>
<comment type="caution">
    <text evidence="11">The sequence shown here is derived from an EMBL/GenBank/DDBJ whole genome shotgun (WGS) entry which is preliminary data.</text>
</comment>
<gene>
    <name evidence="11" type="ORF">IT779_03150</name>
</gene>
<evidence type="ECO:0000313" key="12">
    <source>
        <dbReference type="Proteomes" id="UP000655751"/>
    </source>
</evidence>
<organism evidence="11 12">
    <name type="scientific">Nocardia bovistercoris</name>
    <dbReference type="NCBI Taxonomy" id="2785916"/>
    <lineage>
        <taxon>Bacteria</taxon>
        <taxon>Bacillati</taxon>
        <taxon>Actinomycetota</taxon>
        <taxon>Actinomycetes</taxon>
        <taxon>Mycobacteriales</taxon>
        <taxon>Nocardiaceae</taxon>
        <taxon>Nocardia</taxon>
    </lineage>
</organism>
<evidence type="ECO:0000259" key="8">
    <source>
        <dbReference type="Pfam" id="PF00441"/>
    </source>
</evidence>
<dbReference type="Proteomes" id="UP000655751">
    <property type="component" value="Unassembled WGS sequence"/>
</dbReference>
<evidence type="ECO:0000256" key="5">
    <source>
        <dbReference type="ARBA" id="ARBA00023002"/>
    </source>
</evidence>
<dbReference type="RefSeq" id="WP_196147559.1">
    <property type="nucleotide sequence ID" value="NZ_JADMLG010000001.1"/>
</dbReference>
<dbReference type="InterPro" id="IPR013786">
    <property type="entry name" value="AcylCoA_DH/ox_N"/>
</dbReference>
<evidence type="ECO:0000256" key="3">
    <source>
        <dbReference type="ARBA" id="ARBA00022630"/>
    </source>
</evidence>
<dbReference type="GO" id="GO:0016627">
    <property type="term" value="F:oxidoreductase activity, acting on the CH-CH group of donors"/>
    <property type="evidence" value="ECO:0007669"/>
    <property type="project" value="InterPro"/>
</dbReference>
<reference evidence="11" key="1">
    <citation type="submission" date="2020-11" db="EMBL/GenBank/DDBJ databases">
        <title>Nocardia NEAU-351.nov., a novel actinomycete isolated from the cow dung.</title>
        <authorList>
            <person name="Zhang X."/>
        </authorList>
    </citation>
    <scope>NUCLEOTIDE SEQUENCE</scope>
    <source>
        <strain evidence="11">NEAU-351</strain>
    </source>
</reference>
<dbReference type="SUPFAM" id="SSF56645">
    <property type="entry name" value="Acyl-CoA dehydrogenase NM domain-like"/>
    <property type="match status" value="1"/>
</dbReference>
<feature type="domain" description="Acyl-CoA oxidase/dehydrogenase middle" evidence="9">
    <location>
        <begin position="125"/>
        <end position="211"/>
    </location>
</feature>
<comment type="similarity">
    <text evidence="2 7">Belongs to the acyl-CoA dehydrogenase family.</text>
</comment>
<dbReference type="AlphaFoldDB" id="A0A931N1T6"/>
<dbReference type="InterPro" id="IPR052161">
    <property type="entry name" value="Mycobact_Acyl-CoA_DH"/>
</dbReference>